<dbReference type="AlphaFoldDB" id="A0A0C4E614"/>
<keyword evidence="8" id="KW-0732">Signal</keyword>
<dbReference type="VEuPathDB" id="FungiDB:MAPG_07943"/>
<dbReference type="EMBL" id="GL876972">
    <property type="protein sequence ID" value="KLU88963.1"/>
    <property type="molecule type" value="Genomic_DNA"/>
</dbReference>
<dbReference type="STRING" id="644358.A0A0C4E614"/>
<evidence type="ECO:0000256" key="8">
    <source>
        <dbReference type="SAM" id="SignalP"/>
    </source>
</evidence>
<dbReference type="CDD" id="cd02982">
    <property type="entry name" value="PDI_b'_family"/>
    <property type="match status" value="1"/>
</dbReference>
<name>A0A0C4E614_MAGP6</name>
<organism evidence="10 11">
    <name type="scientific">Magnaporthiopsis poae (strain ATCC 64411 / 73-15)</name>
    <name type="common">Kentucky bluegrass fungus</name>
    <name type="synonym">Magnaporthe poae</name>
    <dbReference type="NCBI Taxonomy" id="644358"/>
    <lineage>
        <taxon>Eukaryota</taxon>
        <taxon>Fungi</taxon>
        <taxon>Dikarya</taxon>
        <taxon>Ascomycota</taxon>
        <taxon>Pezizomycotina</taxon>
        <taxon>Sordariomycetes</taxon>
        <taxon>Sordariomycetidae</taxon>
        <taxon>Magnaporthales</taxon>
        <taxon>Magnaporthaceae</taxon>
        <taxon>Magnaporthiopsis</taxon>
    </lineage>
</organism>
<gene>
    <name evidence="9" type="ORF">MAPG_07943</name>
</gene>
<dbReference type="EC" id="5.3.4.1" evidence="4"/>
<evidence type="ECO:0000256" key="7">
    <source>
        <dbReference type="ARBA" id="ARBA00023284"/>
    </source>
</evidence>
<dbReference type="eggNOG" id="KOG0190">
    <property type="taxonomic scope" value="Eukaryota"/>
</dbReference>
<dbReference type="GO" id="GO:0003756">
    <property type="term" value="F:protein disulfide isomerase activity"/>
    <property type="evidence" value="ECO:0007669"/>
    <property type="project" value="UniProtKB-EC"/>
</dbReference>
<keyword evidence="11" id="KW-1185">Reference proteome</keyword>
<dbReference type="EMBL" id="ADBL01001919">
    <property type="status" value="NOT_ANNOTATED_CDS"/>
    <property type="molecule type" value="Genomic_DNA"/>
</dbReference>
<feature type="chain" id="PRO_5009385775" description="protein disulfide-isomerase" evidence="8">
    <location>
        <begin position="23"/>
        <end position="426"/>
    </location>
</feature>
<evidence type="ECO:0000256" key="5">
    <source>
        <dbReference type="ARBA" id="ARBA00022824"/>
    </source>
</evidence>
<dbReference type="Gene3D" id="3.40.30.10">
    <property type="entry name" value="Glutaredoxin"/>
    <property type="match status" value="2"/>
</dbReference>
<dbReference type="PANTHER" id="PTHR18929:SF132">
    <property type="entry name" value="PROTEIN DISULFIDE-ISOMERASE A3"/>
    <property type="match status" value="1"/>
</dbReference>
<evidence type="ECO:0000256" key="4">
    <source>
        <dbReference type="ARBA" id="ARBA00012723"/>
    </source>
</evidence>
<evidence type="ECO:0000256" key="2">
    <source>
        <dbReference type="ARBA" id="ARBA00004319"/>
    </source>
</evidence>
<dbReference type="EnsemblFungi" id="MAPG_07943T0">
    <property type="protein sequence ID" value="MAPG_07943T0"/>
    <property type="gene ID" value="MAPG_07943"/>
</dbReference>
<reference evidence="10" key="4">
    <citation type="journal article" date="2015" name="G3 (Bethesda)">
        <title>Genome sequences of three phytopathogenic species of the Magnaporthaceae family of fungi.</title>
        <authorList>
            <person name="Okagaki L.H."/>
            <person name="Nunes C.C."/>
            <person name="Sailsbery J."/>
            <person name="Clay B."/>
            <person name="Brown D."/>
            <person name="John T."/>
            <person name="Oh Y."/>
            <person name="Young N."/>
            <person name="Fitzgerald M."/>
            <person name="Haas B.J."/>
            <person name="Zeng Q."/>
            <person name="Young S."/>
            <person name="Adiconis X."/>
            <person name="Fan L."/>
            <person name="Levin J.Z."/>
            <person name="Mitchell T.K."/>
            <person name="Okubara P.A."/>
            <person name="Farman M.L."/>
            <person name="Kohn L.M."/>
            <person name="Birren B."/>
            <person name="Ma L.-J."/>
            <person name="Dean R.A."/>
        </authorList>
    </citation>
    <scope>NUCLEOTIDE SEQUENCE</scope>
    <source>
        <strain evidence="10">ATCC 64411 / 73-15</strain>
    </source>
</reference>
<dbReference type="SUPFAM" id="SSF52833">
    <property type="entry name" value="Thioredoxin-like"/>
    <property type="match status" value="2"/>
</dbReference>
<evidence type="ECO:0000256" key="1">
    <source>
        <dbReference type="ARBA" id="ARBA00001182"/>
    </source>
</evidence>
<accession>A0A0C4E614</accession>
<dbReference type="OMA" id="WGLDVWQ"/>
<dbReference type="Proteomes" id="UP000011715">
    <property type="component" value="Unassembled WGS sequence"/>
</dbReference>
<comment type="similarity">
    <text evidence="3">Belongs to the protein disulfide isomerase family.</text>
</comment>
<protein>
    <recommendedName>
        <fullName evidence="4">protein disulfide-isomerase</fullName>
        <ecNumber evidence="4">5.3.4.1</ecNumber>
    </recommendedName>
</protein>
<evidence type="ECO:0000256" key="3">
    <source>
        <dbReference type="ARBA" id="ARBA00006347"/>
    </source>
</evidence>
<keyword evidence="7" id="KW-0676">Redox-active center</keyword>
<keyword evidence="6" id="KW-0413">Isomerase</keyword>
<comment type="subcellular location">
    <subcellularLocation>
        <location evidence="2">Endoplasmic reticulum lumen</location>
    </subcellularLocation>
</comment>
<evidence type="ECO:0000313" key="10">
    <source>
        <dbReference type="EnsemblFungi" id="MAPG_07943T0"/>
    </source>
</evidence>
<reference evidence="10" key="5">
    <citation type="submission" date="2015-06" db="UniProtKB">
        <authorList>
            <consortium name="EnsemblFungi"/>
        </authorList>
    </citation>
    <scope>IDENTIFICATION</scope>
    <source>
        <strain evidence="10">ATCC 64411</strain>
    </source>
</reference>
<keyword evidence="5" id="KW-0256">Endoplasmic reticulum</keyword>
<evidence type="ECO:0000256" key="6">
    <source>
        <dbReference type="ARBA" id="ARBA00023235"/>
    </source>
</evidence>
<sequence length="426" mass="45743">MTMPRPYFWLIHLLRLLPPALAWQHVSESELANVVEQHGLVMVALVLPLEPKSRWLEPQWDAAAASATADEALVSMDCSAAAAGGGAGEVCALAASTFPAIRVFRGGGGHGPPAAYQGSMTAAAISQYLARHRRPAVSELATAETLASFQTIDHVVFVAFVPSQGGVIVDDTAAAADEDDLRTLSYRRAALRYRDEFSFGLVTNPALAGVQEGEGESGGGSRRAFVVCHRPGDGHVSRFVFPDLDDGGAALDAFIRDASRPDIAQLTPLNHQRYLDRGWPMVYLFACTEPEREALRTSLAKLAKSHRDSLTVVVADPFEFPGLPERLGLGSPLPSPQGCHLSGALHQLSNDRVYPYPRGRPIDARSVQQWGLDVFQGRVRPWLPPGASTTTSFTDAGPTRVASRKLSIASIPGVKIKIAGYGHDEL</sequence>
<reference evidence="9" key="2">
    <citation type="submission" date="2010-05" db="EMBL/GenBank/DDBJ databases">
        <title>The Genome Sequence of Magnaporthe poae strain ATCC 64411.</title>
        <authorList>
            <consortium name="The Broad Institute Genome Sequencing Platform"/>
            <consortium name="Broad Institute Genome Sequencing Center for Infectious Disease"/>
            <person name="Ma L.-J."/>
            <person name="Dead R."/>
            <person name="Young S."/>
            <person name="Zeng Q."/>
            <person name="Koehrsen M."/>
            <person name="Alvarado L."/>
            <person name="Berlin A."/>
            <person name="Chapman S.B."/>
            <person name="Chen Z."/>
            <person name="Freedman E."/>
            <person name="Gellesch M."/>
            <person name="Goldberg J."/>
            <person name="Griggs A."/>
            <person name="Gujja S."/>
            <person name="Heilman E.R."/>
            <person name="Heiman D."/>
            <person name="Hepburn T."/>
            <person name="Howarth C."/>
            <person name="Jen D."/>
            <person name="Larson L."/>
            <person name="Mehta T."/>
            <person name="Neiman D."/>
            <person name="Pearson M."/>
            <person name="Roberts A."/>
            <person name="Saif S."/>
            <person name="Shea T."/>
            <person name="Shenoy N."/>
            <person name="Sisk P."/>
            <person name="Stolte C."/>
            <person name="Sykes S."/>
            <person name="Walk T."/>
            <person name="White J."/>
            <person name="Yandava C."/>
            <person name="Haas B."/>
            <person name="Nusbaum C."/>
            <person name="Birren B."/>
        </authorList>
    </citation>
    <scope>NUCLEOTIDE SEQUENCE</scope>
    <source>
        <strain evidence="9">ATCC 64411</strain>
    </source>
</reference>
<comment type="catalytic activity">
    <reaction evidence="1">
        <text>Catalyzes the rearrangement of -S-S- bonds in proteins.</text>
        <dbReference type="EC" id="5.3.4.1"/>
    </reaction>
</comment>
<reference evidence="11" key="1">
    <citation type="submission" date="2010-05" db="EMBL/GenBank/DDBJ databases">
        <title>The genome sequence of Magnaporthe poae strain ATCC 64411.</title>
        <authorList>
            <person name="Ma L.-J."/>
            <person name="Dead R."/>
            <person name="Young S."/>
            <person name="Zeng Q."/>
            <person name="Koehrsen M."/>
            <person name="Alvarado L."/>
            <person name="Berlin A."/>
            <person name="Chapman S.B."/>
            <person name="Chen Z."/>
            <person name="Freedman E."/>
            <person name="Gellesch M."/>
            <person name="Goldberg J."/>
            <person name="Griggs A."/>
            <person name="Gujja S."/>
            <person name="Heilman E.R."/>
            <person name="Heiman D."/>
            <person name="Hepburn T."/>
            <person name="Howarth C."/>
            <person name="Jen D."/>
            <person name="Larson L."/>
            <person name="Mehta T."/>
            <person name="Neiman D."/>
            <person name="Pearson M."/>
            <person name="Roberts A."/>
            <person name="Saif S."/>
            <person name="Shea T."/>
            <person name="Shenoy N."/>
            <person name="Sisk P."/>
            <person name="Stolte C."/>
            <person name="Sykes S."/>
            <person name="Walk T."/>
            <person name="White J."/>
            <person name="Yandava C."/>
            <person name="Haas B."/>
            <person name="Nusbaum C."/>
            <person name="Birren B."/>
        </authorList>
    </citation>
    <scope>NUCLEOTIDE SEQUENCE [LARGE SCALE GENOMIC DNA]</scope>
    <source>
        <strain evidence="11">ATCC 64411 / 73-15</strain>
    </source>
</reference>
<evidence type="ECO:0000313" key="11">
    <source>
        <dbReference type="Proteomes" id="UP000011715"/>
    </source>
</evidence>
<dbReference type="GO" id="GO:0005788">
    <property type="term" value="C:endoplasmic reticulum lumen"/>
    <property type="evidence" value="ECO:0007669"/>
    <property type="project" value="UniProtKB-SubCell"/>
</dbReference>
<reference evidence="9" key="3">
    <citation type="submission" date="2011-03" db="EMBL/GenBank/DDBJ databases">
        <title>Annotation of Magnaporthe poae ATCC 64411.</title>
        <authorList>
            <person name="Ma L.-J."/>
            <person name="Dead R."/>
            <person name="Young S.K."/>
            <person name="Zeng Q."/>
            <person name="Gargeya S."/>
            <person name="Fitzgerald M."/>
            <person name="Haas B."/>
            <person name="Abouelleil A."/>
            <person name="Alvarado L."/>
            <person name="Arachchi H.M."/>
            <person name="Berlin A."/>
            <person name="Brown A."/>
            <person name="Chapman S.B."/>
            <person name="Chen Z."/>
            <person name="Dunbar C."/>
            <person name="Freedman E."/>
            <person name="Gearin G."/>
            <person name="Gellesch M."/>
            <person name="Goldberg J."/>
            <person name="Griggs A."/>
            <person name="Gujja S."/>
            <person name="Heiman D."/>
            <person name="Howarth C."/>
            <person name="Larson L."/>
            <person name="Lui A."/>
            <person name="MacDonald P.J.P."/>
            <person name="Mehta T."/>
            <person name="Montmayeur A."/>
            <person name="Murphy C."/>
            <person name="Neiman D."/>
            <person name="Pearson M."/>
            <person name="Priest M."/>
            <person name="Roberts A."/>
            <person name="Saif S."/>
            <person name="Shea T."/>
            <person name="Shenoy N."/>
            <person name="Sisk P."/>
            <person name="Stolte C."/>
            <person name="Sykes S."/>
            <person name="Yandava C."/>
            <person name="Wortman J."/>
            <person name="Nusbaum C."/>
            <person name="Birren B."/>
        </authorList>
    </citation>
    <scope>NUCLEOTIDE SEQUENCE</scope>
    <source>
        <strain evidence="9">ATCC 64411</strain>
    </source>
</reference>
<evidence type="ECO:0000313" key="9">
    <source>
        <dbReference type="EMBL" id="KLU88963.1"/>
    </source>
</evidence>
<dbReference type="GO" id="GO:0034976">
    <property type="term" value="P:response to endoplasmic reticulum stress"/>
    <property type="evidence" value="ECO:0007669"/>
    <property type="project" value="TreeGrafter"/>
</dbReference>
<dbReference type="InterPro" id="IPR036249">
    <property type="entry name" value="Thioredoxin-like_sf"/>
</dbReference>
<dbReference type="OrthoDB" id="427280at2759"/>
<feature type="signal peptide" evidence="8">
    <location>
        <begin position="1"/>
        <end position="22"/>
    </location>
</feature>
<proteinExistence type="inferred from homology"/>
<dbReference type="GO" id="GO:0006457">
    <property type="term" value="P:protein folding"/>
    <property type="evidence" value="ECO:0007669"/>
    <property type="project" value="TreeGrafter"/>
</dbReference>
<dbReference type="PANTHER" id="PTHR18929">
    <property type="entry name" value="PROTEIN DISULFIDE ISOMERASE"/>
    <property type="match status" value="1"/>
</dbReference>